<keyword evidence="9" id="KW-1185">Reference proteome</keyword>
<dbReference type="InterPro" id="IPR000719">
    <property type="entry name" value="Prot_kinase_dom"/>
</dbReference>
<feature type="region of interest" description="Disordered" evidence="5">
    <location>
        <begin position="610"/>
        <end position="632"/>
    </location>
</feature>
<evidence type="ECO:0000256" key="4">
    <source>
        <dbReference type="ARBA" id="ARBA00023328"/>
    </source>
</evidence>
<reference evidence="8" key="1">
    <citation type="submission" date="2023-05" db="EMBL/GenBank/DDBJ databases">
        <authorList>
            <person name="Stuckert A."/>
        </authorList>
    </citation>
    <scope>NUCLEOTIDE SEQUENCE</scope>
</reference>
<dbReference type="PROSITE" id="PS51489">
    <property type="entry name" value="BUB1_N"/>
    <property type="match status" value="1"/>
</dbReference>
<name>A0ABN9C0E4_9NEOB</name>
<evidence type="ECO:0000259" key="6">
    <source>
        <dbReference type="PROSITE" id="PS50011"/>
    </source>
</evidence>
<dbReference type="InterPro" id="IPR011009">
    <property type="entry name" value="Kinase-like_dom_sf"/>
</dbReference>
<comment type="caution">
    <text evidence="8">The sequence shown here is derived from an EMBL/GenBank/DDBJ whole genome shotgun (WGS) entry which is preliminary data.</text>
</comment>
<feature type="region of interest" description="Disordered" evidence="5">
    <location>
        <begin position="270"/>
        <end position="324"/>
    </location>
</feature>
<feature type="compositionally biased region" description="Polar residues" evidence="5">
    <location>
        <begin position="307"/>
        <end position="322"/>
    </location>
</feature>
<dbReference type="Proteomes" id="UP001162483">
    <property type="component" value="Unassembled WGS sequence"/>
</dbReference>
<dbReference type="Gene3D" id="1.10.510.10">
    <property type="entry name" value="Transferase(Phosphotransferase) domain 1"/>
    <property type="match status" value="1"/>
</dbReference>
<dbReference type="SMART" id="SM00777">
    <property type="entry name" value="Mad3_BUB1_I"/>
    <property type="match status" value="1"/>
</dbReference>
<feature type="region of interest" description="Disordered" evidence="5">
    <location>
        <begin position="198"/>
        <end position="234"/>
    </location>
</feature>
<accession>A0ABN9C0E4</accession>
<dbReference type="PANTHER" id="PTHR14030:SF25">
    <property type="entry name" value="MITOTIC CHECKPOINT SERINE_THREONINE-PROTEIN KINASE BUB1 BETA"/>
    <property type="match status" value="1"/>
</dbReference>
<feature type="domain" description="Protein kinase" evidence="6">
    <location>
        <begin position="750"/>
        <end position="1036"/>
    </location>
</feature>
<proteinExistence type="predicted"/>
<dbReference type="EMBL" id="CATNWA010007150">
    <property type="protein sequence ID" value="CAI9553469.1"/>
    <property type="molecule type" value="Genomic_DNA"/>
</dbReference>
<comment type="subcellular location">
    <subcellularLocation>
        <location evidence="1">Chromosome</location>
        <location evidence="1">Centromere</location>
        <location evidence="1">Kinetochore</location>
    </subcellularLocation>
</comment>
<feature type="domain" description="BUB1 N-terminal" evidence="7">
    <location>
        <begin position="49"/>
        <end position="212"/>
    </location>
</feature>
<evidence type="ECO:0000256" key="1">
    <source>
        <dbReference type="ARBA" id="ARBA00004629"/>
    </source>
</evidence>
<evidence type="ECO:0000259" key="7">
    <source>
        <dbReference type="PROSITE" id="PS51489"/>
    </source>
</evidence>
<evidence type="ECO:0000256" key="3">
    <source>
        <dbReference type="ARBA" id="ARBA00022838"/>
    </source>
</evidence>
<dbReference type="Gene3D" id="1.25.40.430">
    <property type="match status" value="1"/>
</dbReference>
<feature type="compositionally biased region" description="Polar residues" evidence="5">
    <location>
        <begin position="465"/>
        <end position="479"/>
    </location>
</feature>
<feature type="region of interest" description="Disordered" evidence="5">
    <location>
        <begin position="437"/>
        <end position="482"/>
    </location>
</feature>
<evidence type="ECO:0000256" key="2">
    <source>
        <dbReference type="ARBA" id="ARBA00022454"/>
    </source>
</evidence>
<organism evidence="8 9">
    <name type="scientific">Staurois parvus</name>
    <dbReference type="NCBI Taxonomy" id="386267"/>
    <lineage>
        <taxon>Eukaryota</taxon>
        <taxon>Metazoa</taxon>
        <taxon>Chordata</taxon>
        <taxon>Craniata</taxon>
        <taxon>Vertebrata</taxon>
        <taxon>Euteleostomi</taxon>
        <taxon>Amphibia</taxon>
        <taxon>Batrachia</taxon>
        <taxon>Anura</taxon>
        <taxon>Neobatrachia</taxon>
        <taxon>Ranoidea</taxon>
        <taxon>Ranidae</taxon>
        <taxon>Staurois</taxon>
    </lineage>
</organism>
<dbReference type="SUPFAM" id="SSF56112">
    <property type="entry name" value="Protein kinase-like (PK-like)"/>
    <property type="match status" value="1"/>
</dbReference>
<keyword evidence="4" id="KW-0137">Centromere</keyword>
<keyword evidence="2" id="KW-0158">Chromosome</keyword>
<evidence type="ECO:0008006" key="10">
    <source>
        <dbReference type="Google" id="ProtNLM"/>
    </source>
</evidence>
<dbReference type="InterPro" id="IPR013212">
    <property type="entry name" value="Mad3/Bub1_I"/>
</dbReference>
<dbReference type="PANTHER" id="PTHR14030">
    <property type="entry name" value="MITOTIC CHECKPOINT SERINE/THREONINE-PROTEIN KINASE BUB1"/>
    <property type="match status" value="1"/>
</dbReference>
<sequence length="1036" mass="116603">MAQGGDEWELSKENVQPLRQGRAMSTLQEVLSQQESSNHHSIQQQKQTFELELRFYNGDDPLDVWDRYIKWAEQAFPQGGKESNLSPLLERAVKIFHQEKRYYDDLRYLNICLKFGNCCTEPADLYSYLHSQGIGILHAQLYIVWAEEYEARGNFKKADSVFQDGIQRRAEPLDKLEASHRQFQARVSRQVLQNIADGEVEETESSEPQRSSLVDLKARGKNKVKAPVSRVGDALKRSSQNFSAPMAPPQQIPSRTRFTVFDENAAIVAPESQPTLSAQPWTALPQSRAKENEQKAGPWSSGRPPRSTHQTSSHDPGSSLPSFTPYVDELAQQQTVTPCKINPSVTSVLSARKPGKEEDPLQRLQNSTQGKEEMVMYCKNKVYAGVEEFSFEEIRAEIYIAKLRKKRADDLLASALRRQEMERQIEELEKRLKGLRAENQGQMDMEAAPADGSNRIPGTEESEPQSEQPAASSNCTSSNKDVDPVRCAHPALLLPSLDALNLDQNKPKFTELSSTLSSDGPFTIFDETCETQPSIASQSLNRMRPPARRPLATLSEVFVHDVPLTDTLDGIEPLNEEAIVSGSDRNKTLFAEPEDTCDFVRAAQLASTPFHKAKDESEESISSDPERLPLRGKTPVCEESFRQVVCPKKLSPILEASREDTPSSVSSVSTGSTSLLTSKTLLVQGKFHPTGQMSGVYEHALDCSVDLEELHKNLLLPASELLTLQHIHQEAGQMPSLKDQEEIYLGGETYQLRSKISLGNGRNLLKATLLDVEMESVRGVVIKRDSQPVPWDFYITQQLTERLGEAFNSCLLEPSDCFLFQDGCFTVYKDTTHFTIQDILEDKETMTEEVIILFAYNLLSLVEKLHSVDIIHGDLRTETLLLDNKIFDLTSCTELNGCIKPTDFSHSMDMRLCPTLPLTAFPIAQTEYGQQVLADRTSPYQVDLLGIANVVHQIIFSKCLEVHHEDSVWKINKAFPSWWRGELWNAFFSKILNMDSESPAYVLKELKDEMEQLLDSSFQDGLCIYFIKLEALRSPL</sequence>
<evidence type="ECO:0000256" key="5">
    <source>
        <dbReference type="SAM" id="MobiDB-lite"/>
    </source>
</evidence>
<protein>
    <recommendedName>
        <fullName evidence="10">Mitotic checkpoint serine/threonine-protein kinase BUB1 beta</fullName>
    </recommendedName>
</protein>
<dbReference type="Pfam" id="PF08311">
    <property type="entry name" value="Mad3_BUB1_I"/>
    <property type="match status" value="1"/>
</dbReference>
<gene>
    <name evidence="8" type="ORF">SPARVUS_LOCUS4048885</name>
</gene>
<evidence type="ECO:0000313" key="8">
    <source>
        <dbReference type="EMBL" id="CAI9553469.1"/>
    </source>
</evidence>
<dbReference type="InterPro" id="IPR015661">
    <property type="entry name" value="Bub1/Mad3"/>
</dbReference>
<keyword evidence="3" id="KW-0995">Kinetochore</keyword>
<dbReference type="PROSITE" id="PS50011">
    <property type="entry name" value="PROTEIN_KINASE_DOM"/>
    <property type="match status" value="1"/>
</dbReference>
<evidence type="ECO:0000313" key="9">
    <source>
        <dbReference type="Proteomes" id="UP001162483"/>
    </source>
</evidence>